<dbReference type="Proteomes" id="UP001145145">
    <property type="component" value="Unassembled WGS sequence"/>
</dbReference>
<dbReference type="PANTHER" id="PTHR10000">
    <property type="entry name" value="PHOSPHOSERINE PHOSPHATASE"/>
    <property type="match status" value="1"/>
</dbReference>
<dbReference type="PRINTS" id="PR00119">
    <property type="entry name" value="CATATPASE"/>
</dbReference>
<dbReference type="GO" id="GO:0000287">
    <property type="term" value="F:magnesium ion binding"/>
    <property type="evidence" value="ECO:0007669"/>
    <property type="project" value="TreeGrafter"/>
</dbReference>
<organism evidence="1 2">
    <name type="scientific">Sellimonas catena</name>
    <dbReference type="NCBI Taxonomy" id="2994035"/>
    <lineage>
        <taxon>Bacteria</taxon>
        <taxon>Bacillati</taxon>
        <taxon>Bacillota</taxon>
        <taxon>Clostridia</taxon>
        <taxon>Lachnospirales</taxon>
        <taxon>Lachnospiraceae</taxon>
        <taxon>Sellimonas</taxon>
    </lineage>
</organism>
<dbReference type="AlphaFoldDB" id="A0A9W6CBV2"/>
<name>A0A9W6CBV2_9FIRM</name>
<accession>A0A9W6CBV2</accession>
<comment type="caution">
    <text evidence="1">The sequence shown here is derived from an EMBL/GenBank/DDBJ whole genome shotgun (WGS) entry which is preliminary data.</text>
</comment>
<dbReference type="Pfam" id="PF08282">
    <property type="entry name" value="Hydrolase_3"/>
    <property type="match status" value="1"/>
</dbReference>
<dbReference type="NCBIfam" id="TIGR01484">
    <property type="entry name" value="HAD-SF-IIB"/>
    <property type="match status" value="1"/>
</dbReference>
<dbReference type="SUPFAM" id="SSF56784">
    <property type="entry name" value="HAD-like"/>
    <property type="match status" value="1"/>
</dbReference>
<gene>
    <name evidence="1" type="ORF">Selli1_22000</name>
</gene>
<keyword evidence="2" id="KW-1185">Reference proteome</keyword>
<dbReference type="Gene3D" id="3.40.50.1000">
    <property type="entry name" value="HAD superfamily/HAD-like"/>
    <property type="match status" value="1"/>
</dbReference>
<proteinExistence type="predicted"/>
<evidence type="ECO:0000313" key="2">
    <source>
        <dbReference type="Proteomes" id="UP001145145"/>
    </source>
</evidence>
<dbReference type="InterPro" id="IPR036412">
    <property type="entry name" value="HAD-like_sf"/>
</dbReference>
<protein>
    <submittedName>
        <fullName evidence="1">Haloacid dehalogenase</fullName>
    </submittedName>
</protein>
<evidence type="ECO:0000313" key="1">
    <source>
        <dbReference type="EMBL" id="GLG05026.1"/>
    </source>
</evidence>
<dbReference type="GO" id="GO:0016791">
    <property type="term" value="F:phosphatase activity"/>
    <property type="evidence" value="ECO:0007669"/>
    <property type="project" value="TreeGrafter"/>
</dbReference>
<dbReference type="SFLD" id="SFLDS00003">
    <property type="entry name" value="Haloacid_Dehalogenase"/>
    <property type="match status" value="1"/>
</dbReference>
<sequence length="276" mass="30754">MMDYQILALDLDGTLTNSKKEITPQTKEALIWIQENGIKVVLASGRPTTGVLPLAKELQLERFGSYILSFNGGRITDCRSREIIYNRHLPKNIAAPLFEIVRHFDVDIVGYSEKAILSGLHTNQYTELESRINGLPVRHIEPFTEHIEADNNKFLITGEPDEIARVKDKLIPHFHGLLNIYCSDPFFLEIMPQNIDKAHSLEKLLSSIGLTTDQMICCGDGYNDITMIQSAGLGVAMANAQPAVKEAADFITLSNDDDGILYVIGDVFRCFGTCPQ</sequence>
<dbReference type="InterPro" id="IPR023214">
    <property type="entry name" value="HAD_sf"/>
</dbReference>
<dbReference type="EMBL" id="BSBO01000022">
    <property type="protein sequence ID" value="GLG05026.1"/>
    <property type="molecule type" value="Genomic_DNA"/>
</dbReference>
<dbReference type="Gene3D" id="3.30.1240.10">
    <property type="match status" value="1"/>
</dbReference>
<dbReference type="InterPro" id="IPR006379">
    <property type="entry name" value="HAD-SF_hydro_IIB"/>
</dbReference>
<dbReference type="SFLD" id="SFLDG01140">
    <property type="entry name" value="C2.B:_Phosphomannomutase_and_P"/>
    <property type="match status" value="1"/>
</dbReference>
<dbReference type="GO" id="GO:0005829">
    <property type="term" value="C:cytosol"/>
    <property type="evidence" value="ECO:0007669"/>
    <property type="project" value="TreeGrafter"/>
</dbReference>
<dbReference type="PROSITE" id="PS01229">
    <property type="entry name" value="COF_2"/>
    <property type="match status" value="1"/>
</dbReference>
<dbReference type="CDD" id="cd07516">
    <property type="entry name" value="HAD_Pase"/>
    <property type="match status" value="1"/>
</dbReference>
<dbReference type="SFLD" id="SFLDG01144">
    <property type="entry name" value="C2.B.4:_PGP_Like"/>
    <property type="match status" value="1"/>
</dbReference>
<dbReference type="PANTHER" id="PTHR10000:SF8">
    <property type="entry name" value="HAD SUPERFAMILY HYDROLASE-LIKE, TYPE 3"/>
    <property type="match status" value="1"/>
</dbReference>
<dbReference type="InterPro" id="IPR000150">
    <property type="entry name" value="Cof"/>
</dbReference>
<dbReference type="NCBIfam" id="TIGR00099">
    <property type="entry name" value="Cof-subfamily"/>
    <property type="match status" value="1"/>
</dbReference>
<reference evidence="1 2" key="1">
    <citation type="journal article" date="2023" name="Int. J. Syst. Evol. Microbiol.">
        <title>Sellimonas catena sp. nov., isolated from human faeces.</title>
        <authorList>
            <person name="Hisatomi A."/>
            <person name="Ohkuma M."/>
            <person name="Sakamoto M."/>
        </authorList>
    </citation>
    <scope>NUCLEOTIDE SEQUENCE [LARGE SCALE GENOMIC DNA]</scope>
    <source>
        <strain evidence="1 2">12EGH17</strain>
    </source>
</reference>